<keyword evidence="3" id="KW-1185">Reference proteome</keyword>
<dbReference type="Proteomes" id="UP001062901">
    <property type="component" value="Unassembled WGS sequence"/>
</dbReference>
<feature type="region of interest" description="Disordered" evidence="1">
    <location>
        <begin position="12"/>
        <end position="46"/>
    </location>
</feature>
<protein>
    <submittedName>
        <fullName evidence="2">Uncharacterized protein</fullName>
    </submittedName>
</protein>
<sequence>MLLCPDKACHAKAEQNHRDGQRPDKTSSVLMANEAEKSENNKSDLS</sequence>
<accession>A0ABQ0NZU3</accession>
<organism evidence="2 3">
    <name type="scientific">Saccharibacter floricola DSM 15669</name>
    <dbReference type="NCBI Taxonomy" id="1123227"/>
    <lineage>
        <taxon>Bacteria</taxon>
        <taxon>Pseudomonadati</taxon>
        <taxon>Pseudomonadota</taxon>
        <taxon>Alphaproteobacteria</taxon>
        <taxon>Acetobacterales</taxon>
        <taxon>Acetobacteraceae</taxon>
        <taxon>Saccharibacter</taxon>
    </lineage>
</organism>
<proteinExistence type="predicted"/>
<feature type="compositionally biased region" description="Basic and acidic residues" evidence="1">
    <location>
        <begin position="34"/>
        <end position="46"/>
    </location>
</feature>
<reference evidence="2" key="1">
    <citation type="submission" date="2013-04" db="EMBL/GenBank/DDBJ databases">
        <title>The genome sequencing project of 58 acetic acid bacteria.</title>
        <authorList>
            <person name="Okamoto-Kainuma A."/>
            <person name="Ishikawa M."/>
            <person name="Umino S."/>
            <person name="Koizumi Y."/>
            <person name="Shiwa Y."/>
            <person name="Yoshikawa H."/>
            <person name="Matsutani M."/>
            <person name="Matsushita K."/>
        </authorList>
    </citation>
    <scope>NUCLEOTIDE SEQUENCE</scope>
    <source>
        <strain evidence="2">DSM 15669</strain>
    </source>
</reference>
<dbReference type="EMBL" id="BAQD01000043">
    <property type="protein sequence ID" value="GBQ07655.1"/>
    <property type="molecule type" value="Genomic_DNA"/>
</dbReference>
<gene>
    <name evidence="2" type="ORF">AA15669_1472</name>
</gene>
<comment type="caution">
    <text evidence="2">The sequence shown here is derived from an EMBL/GenBank/DDBJ whole genome shotgun (WGS) entry which is preliminary data.</text>
</comment>
<feature type="compositionally biased region" description="Basic and acidic residues" evidence="1">
    <location>
        <begin position="12"/>
        <end position="25"/>
    </location>
</feature>
<evidence type="ECO:0000256" key="1">
    <source>
        <dbReference type="SAM" id="MobiDB-lite"/>
    </source>
</evidence>
<evidence type="ECO:0000313" key="2">
    <source>
        <dbReference type="EMBL" id="GBQ07655.1"/>
    </source>
</evidence>
<name>A0ABQ0NZU3_9PROT</name>
<evidence type="ECO:0000313" key="3">
    <source>
        <dbReference type="Proteomes" id="UP001062901"/>
    </source>
</evidence>